<sequence>MFRRVTATAADPSPAATALSVVIPTTTTNSLADPRAQRDTLPNPKTPNATNSTVRKLVNQNRNGPTRSTSTCQLGKENSTLARRPAES</sequence>
<protein>
    <submittedName>
        <fullName evidence="2">Uncharacterized protein</fullName>
    </submittedName>
</protein>
<evidence type="ECO:0000313" key="2">
    <source>
        <dbReference type="EMBL" id="NKE59720.1"/>
    </source>
</evidence>
<feature type="region of interest" description="Disordered" evidence="1">
    <location>
        <begin position="26"/>
        <end position="88"/>
    </location>
</feature>
<evidence type="ECO:0000313" key="3">
    <source>
        <dbReference type="Proteomes" id="UP001515943"/>
    </source>
</evidence>
<gene>
    <name evidence="2" type="ORF">FXN61_24085</name>
</gene>
<evidence type="ECO:0000256" key="1">
    <source>
        <dbReference type="SAM" id="MobiDB-lite"/>
    </source>
</evidence>
<dbReference type="EMBL" id="VSRL01000092">
    <property type="protein sequence ID" value="NKE59720.1"/>
    <property type="molecule type" value="Genomic_DNA"/>
</dbReference>
<dbReference type="RefSeq" id="WP_167976381.1">
    <property type="nucleotide sequence ID" value="NZ_VSRL01000092.1"/>
</dbReference>
<dbReference type="Proteomes" id="UP001515943">
    <property type="component" value="Unassembled WGS sequence"/>
</dbReference>
<reference evidence="2 3" key="1">
    <citation type="submission" date="2019-08" db="EMBL/GenBank/DDBJ databases">
        <title>Lentzea from Indian Himalayas.</title>
        <authorList>
            <person name="Mandal S."/>
            <person name="Mallick Gupta A."/>
            <person name="Maiti P.K."/>
            <person name="Sarkar J."/>
            <person name="Mandal S."/>
        </authorList>
    </citation>
    <scope>NUCLEOTIDE SEQUENCE [LARGE SCALE GENOMIC DNA]</scope>
    <source>
        <strain evidence="2 3">PSKA42</strain>
    </source>
</reference>
<keyword evidence="3" id="KW-1185">Reference proteome</keyword>
<organism evidence="2 3">
    <name type="scientific">Lentzea indica</name>
    <dbReference type="NCBI Taxonomy" id="2604800"/>
    <lineage>
        <taxon>Bacteria</taxon>
        <taxon>Bacillati</taxon>
        <taxon>Actinomycetota</taxon>
        <taxon>Actinomycetes</taxon>
        <taxon>Pseudonocardiales</taxon>
        <taxon>Pseudonocardiaceae</taxon>
        <taxon>Lentzea</taxon>
    </lineage>
</organism>
<feature type="compositionally biased region" description="Polar residues" evidence="1">
    <location>
        <begin position="46"/>
        <end position="81"/>
    </location>
</feature>
<name>A0ABX1FLT8_9PSEU</name>
<comment type="caution">
    <text evidence="2">The sequence shown here is derived from an EMBL/GenBank/DDBJ whole genome shotgun (WGS) entry which is preliminary data.</text>
</comment>
<proteinExistence type="predicted"/>
<accession>A0ABX1FLT8</accession>